<accession>A0ABT7WQY2</accession>
<protein>
    <recommendedName>
        <fullName evidence="4">DUF962 domain-containing protein</fullName>
    </recommendedName>
</protein>
<evidence type="ECO:0000313" key="3">
    <source>
        <dbReference type="Proteomes" id="UP001168524"/>
    </source>
</evidence>
<organism evidence="2 3">
    <name type="scientific">Acinetobacter thutiue</name>
    <dbReference type="NCBI Taxonomy" id="2998078"/>
    <lineage>
        <taxon>Bacteria</taxon>
        <taxon>Pseudomonadati</taxon>
        <taxon>Pseudomonadota</taxon>
        <taxon>Gammaproteobacteria</taxon>
        <taxon>Moraxellales</taxon>
        <taxon>Moraxellaceae</taxon>
        <taxon>Acinetobacter</taxon>
    </lineage>
</organism>
<feature type="transmembrane region" description="Helical" evidence="1">
    <location>
        <begin position="54"/>
        <end position="77"/>
    </location>
</feature>
<evidence type="ECO:0000313" key="2">
    <source>
        <dbReference type="EMBL" id="MDN0015076.1"/>
    </source>
</evidence>
<dbReference type="RefSeq" id="WP_267981299.1">
    <property type="nucleotide sequence ID" value="NZ_JAPQKF010000006.1"/>
</dbReference>
<gene>
    <name evidence="2" type="ORF">QTA56_12650</name>
</gene>
<feature type="transmembrane region" description="Helical" evidence="1">
    <location>
        <begin position="12"/>
        <end position="42"/>
    </location>
</feature>
<comment type="caution">
    <text evidence="2">The sequence shown here is derived from an EMBL/GenBank/DDBJ whole genome shotgun (WGS) entry which is preliminary data.</text>
</comment>
<sequence>MPNNASGSYALGIALITFISPIFIIIGFLIGHVFFLAIFMMLDLIISKIYGYHANYIFSIVFTTLIMIGILELIWWKGFYSEDSIPIRIYTWNTAILTLPWLPIIGALVIPKWKK</sequence>
<name>A0ABT7WQY2_9GAMM</name>
<dbReference type="EMBL" id="JAUDZE010000006">
    <property type="protein sequence ID" value="MDN0015076.1"/>
    <property type="molecule type" value="Genomic_DNA"/>
</dbReference>
<evidence type="ECO:0008006" key="4">
    <source>
        <dbReference type="Google" id="ProtNLM"/>
    </source>
</evidence>
<reference evidence="2" key="1">
    <citation type="submission" date="2023-06" db="EMBL/GenBank/DDBJ databases">
        <title>Two novel species of Acinetobacter isolated from motorbike repairing workshop in Vietnam.</title>
        <authorList>
            <person name="Le N.T.T."/>
        </authorList>
    </citation>
    <scope>NUCLEOTIDE SEQUENCE</scope>
    <source>
        <strain evidence="2">VNH17</strain>
    </source>
</reference>
<evidence type="ECO:0000256" key="1">
    <source>
        <dbReference type="SAM" id="Phobius"/>
    </source>
</evidence>
<keyword evidence="1" id="KW-1133">Transmembrane helix</keyword>
<proteinExistence type="predicted"/>
<keyword evidence="3" id="KW-1185">Reference proteome</keyword>
<feature type="transmembrane region" description="Helical" evidence="1">
    <location>
        <begin position="89"/>
        <end position="110"/>
    </location>
</feature>
<keyword evidence="1" id="KW-0472">Membrane</keyword>
<keyword evidence="1" id="KW-0812">Transmembrane</keyword>
<dbReference type="Proteomes" id="UP001168524">
    <property type="component" value="Unassembled WGS sequence"/>
</dbReference>